<dbReference type="AlphaFoldDB" id="A0A3M8B801"/>
<dbReference type="EMBL" id="RHHS01000013">
    <property type="protein sequence ID" value="RNB59443.1"/>
    <property type="molecule type" value="Genomic_DNA"/>
</dbReference>
<comment type="caution">
    <text evidence="1">The sequence shown here is derived from an EMBL/GenBank/DDBJ whole genome shotgun (WGS) entry which is preliminary data.</text>
</comment>
<gene>
    <name evidence="1" type="ORF">EDM57_04690</name>
</gene>
<name>A0A3M8B801_9BACL</name>
<accession>A0A3M8B801</accession>
<evidence type="ECO:0000313" key="2">
    <source>
        <dbReference type="Proteomes" id="UP000268829"/>
    </source>
</evidence>
<keyword evidence="2" id="KW-1185">Reference proteome</keyword>
<dbReference type="RefSeq" id="WP_122903610.1">
    <property type="nucleotide sequence ID" value="NZ_RHHS01000013.1"/>
</dbReference>
<dbReference type="OrthoDB" id="2991566at2"/>
<organism evidence="1 2">
    <name type="scientific">Brevibacillus gelatini</name>
    <dbReference type="NCBI Taxonomy" id="1655277"/>
    <lineage>
        <taxon>Bacteria</taxon>
        <taxon>Bacillati</taxon>
        <taxon>Bacillota</taxon>
        <taxon>Bacilli</taxon>
        <taxon>Bacillales</taxon>
        <taxon>Paenibacillaceae</taxon>
        <taxon>Brevibacillus</taxon>
    </lineage>
</organism>
<sequence length="132" mass="15449">MHTINKEIDEIHVVFENVEHIKIPYSDVRYISLAGITESIWDNNILLNNKSELLLSKSAKHLYLIIKDKPEYQRIKEYNDITHIEFLSNSETVYYIGIKWTEDSDDYSNTGQEVRVEGGWITVICNQGEQEN</sequence>
<evidence type="ECO:0000313" key="1">
    <source>
        <dbReference type="EMBL" id="RNB59443.1"/>
    </source>
</evidence>
<protein>
    <submittedName>
        <fullName evidence="1">Uncharacterized protein</fullName>
    </submittedName>
</protein>
<dbReference type="Proteomes" id="UP000268829">
    <property type="component" value="Unassembled WGS sequence"/>
</dbReference>
<reference evidence="1 2" key="1">
    <citation type="submission" date="2018-10" db="EMBL/GenBank/DDBJ databases">
        <title>Phylogenomics of Brevibacillus.</title>
        <authorList>
            <person name="Dunlap C."/>
        </authorList>
    </citation>
    <scope>NUCLEOTIDE SEQUENCE [LARGE SCALE GENOMIC DNA]</scope>
    <source>
        <strain evidence="1 2">DSM 100115</strain>
    </source>
</reference>
<proteinExistence type="predicted"/>